<dbReference type="CDD" id="cd06262">
    <property type="entry name" value="metallo-hydrolase-like_MBL-fold"/>
    <property type="match status" value="1"/>
</dbReference>
<accession>A0A7G9S5L5</accession>
<reference evidence="2 3" key="1">
    <citation type="submission" date="2020-08" db="EMBL/GenBank/DDBJ databases">
        <title>Genome sequence of Leucobacter denitrificans KACC 14055T.</title>
        <authorList>
            <person name="Hyun D.-W."/>
            <person name="Bae J.-W."/>
        </authorList>
    </citation>
    <scope>NUCLEOTIDE SEQUENCE [LARGE SCALE GENOMIC DNA]</scope>
    <source>
        <strain evidence="2 3">KACC 14055</strain>
    </source>
</reference>
<keyword evidence="3" id="KW-1185">Reference proteome</keyword>
<keyword evidence="2" id="KW-0378">Hydrolase</keyword>
<gene>
    <name evidence="2" type="ORF">H9L06_01870</name>
</gene>
<dbReference type="Proteomes" id="UP000515934">
    <property type="component" value="Chromosome"/>
</dbReference>
<proteinExistence type="predicted"/>
<dbReference type="InterPro" id="IPR001279">
    <property type="entry name" value="Metallo-B-lactamas"/>
</dbReference>
<dbReference type="PANTHER" id="PTHR46233">
    <property type="entry name" value="HYDROXYACYLGLUTATHIONE HYDROLASE GLOC"/>
    <property type="match status" value="1"/>
</dbReference>
<dbReference type="SUPFAM" id="SSF56281">
    <property type="entry name" value="Metallo-hydrolase/oxidoreductase"/>
    <property type="match status" value="1"/>
</dbReference>
<evidence type="ECO:0000313" key="3">
    <source>
        <dbReference type="Proteomes" id="UP000515934"/>
    </source>
</evidence>
<protein>
    <submittedName>
        <fullName evidence="2">MBL fold metallo-hydrolase</fullName>
    </submittedName>
</protein>
<dbReference type="PANTHER" id="PTHR46233:SF4">
    <property type="entry name" value="METALLO-BETA-LACTAMASE DOMAIN-CONTAINING PROTEIN"/>
    <property type="match status" value="1"/>
</dbReference>
<evidence type="ECO:0000313" key="2">
    <source>
        <dbReference type="EMBL" id="QNN63140.1"/>
    </source>
</evidence>
<sequence>MTDGVRIERVITQGVLGLGKPGYPPEGIPIENNVWILGDDSSALVIDAAHDAAEIAAAIGDRDPLGILLTHGHEDHINAAVELASRLDTHLYLHPADQFLWEQTVGSEILPDFELADGAIFSVCGSELVTIHTPGHTPGSVSFYFDALGTLFSGDTLFQGGPGATRWDYSSFSQILESIESKLLVLPGDTQVLTGHGDATSICAESKDLEAWKQRGW</sequence>
<dbReference type="KEGG" id="ldn:H9L06_01870"/>
<dbReference type="RefSeq" id="WP_187555607.1">
    <property type="nucleotide sequence ID" value="NZ_CP060716.1"/>
</dbReference>
<dbReference type="Gene3D" id="3.60.15.10">
    <property type="entry name" value="Ribonuclease Z/Hydroxyacylglutathione hydrolase-like"/>
    <property type="match status" value="1"/>
</dbReference>
<organism evidence="2 3">
    <name type="scientific">Leucobacter denitrificans</name>
    <dbReference type="NCBI Taxonomy" id="683042"/>
    <lineage>
        <taxon>Bacteria</taxon>
        <taxon>Bacillati</taxon>
        <taxon>Actinomycetota</taxon>
        <taxon>Actinomycetes</taxon>
        <taxon>Micrococcales</taxon>
        <taxon>Microbacteriaceae</taxon>
        <taxon>Leucobacter</taxon>
    </lineage>
</organism>
<dbReference type="EMBL" id="CP060716">
    <property type="protein sequence ID" value="QNN63140.1"/>
    <property type="molecule type" value="Genomic_DNA"/>
</dbReference>
<dbReference type="AlphaFoldDB" id="A0A7G9S5L5"/>
<dbReference type="Pfam" id="PF00753">
    <property type="entry name" value="Lactamase_B"/>
    <property type="match status" value="1"/>
</dbReference>
<evidence type="ECO:0000259" key="1">
    <source>
        <dbReference type="SMART" id="SM00849"/>
    </source>
</evidence>
<name>A0A7G9S5L5_9MICO</name>
<dbReference type="GO" id="GO:0016787">
    <property type="term" value="F:hydrolase activity"/>
    <property type="evidence" value="ECO:0007669"/>
    <property type="project" value="UniProtKB-KW"/>
</dbReference>
<dbReference type="InterPro" id="IPR036866">
    <property type="entry name" value="RibonucZ/Hydroxyglut_hydro"/>
</dbReference>
<dbReference type="InterPro" id="IPR051453">
    <property type="entry name" value="MBL_Glyoxalase_II"/>
</dbReference>
<feature type="domain" description="Metallo-beta-lactamase" evidence="1">
    <location>
        <begin position="31"/>
        <end position="196"/>
    </location>
</feature>
<dbReference type="SMART" id="SM00849">
    <property type="entry name" value="Lactamase_B"/>
    <property type="match status" value="1"/>
</dbReference>